<dbReference type="GO" id="GO:0016020">
    <property type="term" value="C:membrane"/>
    <property type="evidence" value="ECO:0007669"/>
    <property type="project" value="UniProtKB-SubCell"/>
</dbReference>
<feature type="transmembrane region" description="Helical" evidence="5">
    <location>
        <begin position="218"/>
        <end position="242"/>
    </location>
</feature>
<keyword evidence="2 5" id="KW-0812">Transmembrane</keyword>
<keyword evidence="4 5" id="KW-0472">Membrane</keyword>
<gene>
    <name evidence="7" type="primary">Slc35c1</name>
</gene>
<dbReference type="InterPro" id="IPR004853">
    <property type="entry name" value="Sugar_P_trans_dom"/>
</dbReference>
<evidence type="ECO:0000256" key="4">
    <source>
        <dbReference type="ARBA" id="ARBA00023136"/>
    </source>
</evidence>
<proteinExistence type="evidence at transcript level"/>
<dbReference type="EMBL" id="MW800738">
    <property type="protein sequence ID" value="UUA79829.1"/>
    <property type="molecule type" value="mRNA"/>
</dbReference>
<name>A0A9Y1D1I5_OCTVU</name>
<feature type="transmembrane region" description="Helical" evidence="5">
    <location>
        <begin position="248"/>
        <end position="268"/>
    </location>
</feature>
<feature type="transmembrane region" description="Helical" evidence="5">
    <location>
        <begin position="126"/>
        <end position="144"/>
    </location>
</feature>
<accession>A0A9Y1D1I5</accession>
<organism evidence="7">
    <name type="scientific">Octopus vulgaris</name>
    <name type="common">Common octopus</name>
    <dbReference type="NCBI Taxonomy" id="6645"/>
    <lineage>
        <taxon>Eukaryota</taxon>
        <taxon>Metazoa</taxon>
        <taxon>Spiralia</taxon>
        <taxon>Lophotrochozoa</taxon>
        <taxon>Mollusca</taxon>
        <taxon>Cephalopoda</taxon>
        <taxon>Coleoidea</taxon>
        <taxon>Octopodiformes</taxon>
        <taxon>Octopoda</taxon>
        <taxon>Incirrata</taxon>
        <taxon>Octopodidae</taxon>
        <taxon>Octopus</taxon>
    </lineage>
</organism>
<evidence type="ECO:0000256" key="3">
    <source>
        <dbReference type="ARBA" id="ARBA00022989"/>
    </source>
</evidence>
<sequence length="350" mass="39330">MKLHVYDNKDKRMESFLYKSLKIASVVAFYWFISISMVFINKYLLSSKQLKLDAPLFITWYQCFITVILCAVFSFISFFLPNLVKFPSMKLELKICRSTLPLSIIFVLMISFNNLCLKYVDVAFYYIGRSLTTIFNVVFSYIILKQGTSKAALVCCGIIIGGFLLGVDQEGVSGSLSVTGVIFGVLASASVALNAIYTKKILPMVDHNIWRLTLYNNVNATILFLPLILINGELSTIISFPYIRSLHFWNIMSISGILGFAIGYATGLQIQLTSPLTHNISGTAKACAQTVVAAMYFSERRSLLWWISNVTVLLGSGGYTEVKRREMKIAHKEETQVLTEEKAPREITVK</sequence>
<dbReference type="InterPro" id="IPR050186">
    <property type="entry name" value="TPT_transporter"/>
</dbReference>
<feature type="transmembrane region" description="Helical" evidence="5">
    <location>
        <begin position="100"/>
        <end position="120"/>
    </location>
</feature>
<feature type="transmembrane region" description="Helical" evidence="5">
    <location>
        <begin position="151"/>
        <end position="167"/>
    </location>
</feature>
<comment type="subcellular location">
    <subcellularLocation>
        <location evidence="1">Membrane</location>
        <topology evidence="1">Multi-pass membrane protein</topology>
    </subcellularLocation>
</comment>
<feature type="domain" description="Sugar phosphate transporter" evidence="6">
    <location>
        <begin position="22"/>
        <end position="315"/>
    </location>
</feature>
<feature type="transmembrane region" description="Helical" evidence="5">
    <location>
        <begin position="59"/>
        <end position="80"/>
    </location>
</feature>
<evidence type="ECO:0000256" key="5">
    <source>
        <dbReference type="SAM" id="Phobius"/>
    </source>
</evidence>
<evidence type="ECO:0000259" key="6">
    <source>
        <dbReference type="Pfam" id="PF03151"/>
    </source>
</evidence>
<evidence type="ECO:0000256" key="2">
    <source>
        <dbReference type="ARBA" id="ARBA00022692"/>
    </source>
</evidence>
<dbReference type="AlphaFoldDB" id="A0A9Y1D1I5"/>
<protein>
    <submittedName>
        <fullName evidence="7">GDP-fucose transporter 1-like</fullName>
    </submittedName>
</protein>
<evidence type="ECO:0000256" key="1">
    <source>
        <dbReference type="ARBA" id="ARBA00004141"/>
    </source>
</evidence>
<dbReference type="Pfam" id="PF03151">
    <property type="entry name" value="TPT"/>
    <property type="match status" value="1"/>
</dbReference>
<feature type="transmembrane region" description="Helical" evidence="5">
    <location>
        <begin position="173"/>
        <end position="197"/>
    </location>
</feature>
<evidence type="ECO:0000313" key="7">
    <source>
        <dbReference type="EMBL" id="UUA79829.1"/>
    </source>
</evidence>
<reference evidence="7" key="2">
    <citation type="journal article" date="2023" name="Front. Mol. Neurosci.">
        <title>Transcriptome-wide selection and validation of a solid set of reference genes for gene expression studies in the cephalopod mollusk Octopus vulgaris.</title>
        <authorList>
            <person name="Imperadore P."/>
            <person name="Cagnin S."/>
            <person name="Allegretti V."/>
            <person name="Millino C."/>
            <person name="Raffini F."/>
            <person name="Fiorito G."/>
            <person name="Ponte G."/>
        </authorList>
    </citation>
    <scope>NUCLEOTIDE SEQUENCE</scope>
</reference>
<reference evidence="7" key="1">
    <citation type="submission" date="2021-03" db="EMBL/GenBank/DDBJ databases">
        <authorList>
            <person name="Imperadore P."/>
            <person name="Petrosino G."/>
            <person name="Sanges R."/>
            <person name="Fiorito G."/>
        </authorList>
    </citation>
    <scope>NUCLEOTIDE SEQUENCE</scope>
</reference>
<feature type="transmembrane region" description="Helical" evidence="5">
    <location>
        <begin position="21"/>
        <end position="39"/>
    </location>
</feature>
<keyword evidence="3 5" id="KW-1133">Transmembrane helix</keyword>
<dbReference type="PANTHER" id="PTHR11132">
    <property type="entry name" value="SOLUTE CARRIER FAMILY 35"/>
    <property type="match status" value="1"/>
</dbReference>